<accession>A0A4V4HP21</accession>
<evidence type="ECO:0000256" key="5">
    <source>
        <dbReference type="ARBA" id="ARBA00023004"/>
    </source>
</evidence>
<keyword evidence="10" id="KW-1185">Reference proteome</keyword>
<evidence type="ECO:0000256" key="4">
    <source>
        <dbReference type="ARBA" id="ARBA00022801"/>
    </source>
</evidence>
<evidence type="ECO:0000256" key="3">
    <source>
        <dbReference type="ARBA" id="ARBA00022763"/>
    </source>
</evidence>
<sequence length="218" mass="22746">MPMRGTGAGPFVPPSGDLARLRESAATCEGCPLFADAAATVFGLGDPSARVVVVGEQPGDAEERAGAPFQGPAGALLDRALEEAGIDAGAVYRTYAVKHRKSAAVGPTGRRVRLKPVRRELAACRPWLLAELDAIRPEVAVCLGASAAHALLGPDFQVAAHRGVLHTVDLPELRLRVLATARPEAAARLREPDRTDAYARLLADLRPVAAALRTAGGT</sequence>
<keyword evidence="4" id="KW-0378">Hydrolase</keyword>
<dbReference type="CDD" id="cd10030">
    <property type="entry name" value="UDG-F4_TTUDGA_SPO1dp_like"/>
    <property type="match status" value="1"/>
</dbReference>
<evidence type="ECO:0000313" key="10">
    <source>
        <dbReference type="Proteomes" id="UP000305792"/>
    </source>
</evidence>
<comment type="caution">
    <text evidence="9">The sequence shown here is derived from an EMBL/GenBank/DDBJ whole genome shotgun (WGS) entry which is preliminary data.</text>
</comment>
<keyword evidence="1" id="KW-0004">4Fe-4S</keyword>
<dbReference type="InterPro" id="IPR036895">
    <property type="entry name" value="Uracil-DNA_glycosylase-like_sf"/>
</dbReference>
<dbReference type="SMART" id="SM00987">
    <property type="entry name" value="UreE_C"/>
    <property type="match status" value="1"/>
</dbReference>
<dbReference type="PANTHER" id="PTHR33693:SF9">
    <property type="entry name" value="TYPE-4 URACIL-DNA GLYCOSYLASE"/>
    <property type="match status" value="1"/>
</dbReference>
<dbReference type="Proteomes" id="UP000305792">
    <property type="component" value="Unassembled WGS sequence"/>
</dbReference>
<dbReference type="GO" id="GO:0097506">
    <property type="term" value="F:deaminated base DNA N-glycosylase activity"/>
    <property type="evidence" value="ECO:0007669"/>
    <property type="project" value="UniProtKB-ARBA"/>
</dbReference>
<reference evidence="9 10" key="1">
    <citation type="journal article" date="2018" name="Int. J. Syst. Evol. Microbiol.">
        <title>Glycomyces paridis sp. nov., isolated from the medicinal plant Paris polyphylla.</title>
        <authorList>
            <person name="Fang X.M."/>
            <person name="Bai J.L."/>
            <person name="Su J."/>
            <person name="Zhao L.L."/>
            <person name="Liu H.Y."/>
            <person name="Ma B.P."/>
            <person name="Zhang Y.Q."/>
            <person name="Yu L.Y."/>
        </authorList>
    </citation>
    <scope>NUCLEOTIDE SEQUENCE [LARGE SCALE GENOMIC DNA]</scope>
    <source>
        <strain evidence="9 10">CPCC 204357</strain>
    </source>
</reference>
<dbReference type="RefSeq" id="WP_136529947.1">
    <property type="nucleotide sequence ID" value="NZ_STGX01000008.1"/>
</dbReference>
<organism evidence="9 10">
    <name type="scientific">Glycomyces paridis</name>
    <dbReference type="NCBI Taxonomy" id="2126555"/>
    <lineage>
        <taxon>Bacteria</taxon>
        <taxon>Bacillati</taxon>
        <taxon>Actinomycetota</taxon>
        <taxon>Actinomycetes</taxon>
        <taxon>Glycomycetales</taxon>
        <taxon>Glycomycetaceae</taxon>
        <taxon>Glycomyces</taxon>
    </lineage>
</organism>
<dbReference type="GO" id="GO:0006281">
    <property type="term" value="P:DNA repair"/>
    <property type="evidence" value="ECO:0007669"/>
    <property type="project" value="UniProtKB-KW"/>
</dbReference>
<feature type="domain" description="Uracil-DNA glycosylase-like" evidence="8">
    <location>
        <begin position="42"/>
        <end position="206"/>
    </location>
</feature>
<evidence type="ECO:0000259" key="8">
    <source>
        <dbReference type="SMART" id="SM00986"/>
    </source>
</evidence>
<dbReference type="OrthoDB" id="5290748at2"/>
<dbReference type="InterPro" id="IPR005122">
    <property type="entry name" value="Uracil-DNA_glycosylase-like"/>
</dbReference>
<dbReference type="InterPro" id="IPR051536">
    <property type="entry name" value="UDG_Type-4/5"/>
</dbReference>
<protein>
    <submittedName>
        <fullName evidence="9">Uracil-DNA glycosylase</fullName>
    </submittedName>
</protein>
<evidence type="ECO:0000256" key="7">
    <source>
        <dbReference type="ARBA" id="ARBA00023204"/>
    </source>
</evidence>
<gene>
    <name evidence="9" type="ORF">E9998_12055</name>
</gene>
<proteinExistence type="predicted"/>
<evidence type="ECO:0000313" key="9">
    <source>
        <dbReference type="EMBL" id="THV28336.1"/>
    </source>
</evidence>
<evidence type="ECO:0000256" key="6">
    <source>
        <dbReference type="ARBA" id="ARBA00023014"/>
    </source>
</evidence>
<keyword evidence="7" id="KW-0234">DNA repair</keyword>
<dbReference type="SMART" id="SM00986">
    <property type="entry name" value="UDG"/>
    <property type="match status" value="1"/>
</dbReference>
<evidence type="ECO:0000256" key="1">
    <source>
        <dbReference type="ARBA" id="ARBA00022485"/>
    </source>
</evidence>
<dbReference type="EMBL" id="STGX01000008">
    <property type="protein sequence ID" value="THV28336.1"/>
    <property type="molecule type" value="Genomic_DNA"/>
</dbReference>
<dbReference type="Gene3D" id="3.40.470.10">
    <property type="entry name" value="Uracil-DNA glycosylase-like domain"/>
    <property type="match status" value="1"/>
</dbReference>
<dbReference type="AlphaFoldDB" id="A0A4V4HP21"/>
<dbReference type="Pfam" id="PF03167">
    <property type="entry name" value="UDG"/>
    <property type="match status" value="1"/>
</dbReference>
<keyword evidence="5" id="KW-0408">Iron</keyword>
<evidence type="ECO:0000256" key="2">
    <source>
        <dbReference type="ARBA" id="ARBA00022723"/>
    </source>
</evidence>
<keyword evidence="6" id="KW-0411">Iron-sulfur</keyword>
<dbReference type="GO" id="GO:0051539">
    <property type="term" value="F:4 iron, 4 sulfur cluster binding"/>
    <property type="evidence" value="ECO:0007669"/>
    <property type="project" value="UniProtKB-KW"/>
</dbReference>
<dbReference type="GO" id="GO:0046872">
    <property type="term" value="F:metal ion binding"/>
    <property type="evidence" value="ECO:0007669"/>
    <property type="project" value="UniProtKB-KW"/>
</dbReference>
<dbReference type="SUPFAM" id="SSF52141">
    <property type="entry name" value="Uracil-DNA glycosylase-like"/>
    <property type="match status" value="1"/>
</dbReference>
<keyword evidence="3" id="KW-0227">DNA damage</keyword>
<name>A0A4V4HP21_9ACTN</name>
<keyword evidence="2" id="KW-0479">Metal-binding</keyword>
<dbReference type="PANTHER" id="PTHR33693">
    <property type="entry name" value="TYPE-5 URACIL-DNA GLYCOSYLASE"/>
    <property type="match status" value="1"/>
</dbReference>